<comment type="caution">
    <text evidence="2">The sequence shown here is derived from an EMBL/GenBank/DDBJ whole genome shotgun (WGS) entry which is preliminary data.</text>
</comment>
<name>A0A656GMW2_PSEA0</name>
<dbReference type="AlphaFoldDB" id="A0A656GMW2"/>
<feature type="compositionally biased region" description="Gly residues" evidence="1">
    <location>
        <begin position="23"/>
        <end position="33"/>
    </location>
</feature>
<dbReference type="EMBL" id="AEAG01003283">
    <property type="protein sequence ID" value="EGH27068.1"/>
    <property type="molecule type" value="Genomic_DNA"/>
</dbReference>
<protein>
    <submittedName>
        <fullName evidence="2">Uncharacterized protein</fullName>
    </submittedName>
</protein>
<sequence length="33" mass="3124">PTGIIPKGPALDLQAGHDRQRLAGGGGWGGGGG</sequence>
<evidence type="ECO:0000313" key="2">
    <source>
        <dbReference type="EMBL" id="EGH27068.1"/>
    </source>
</evidence>
<accession>A0A656GMW2</accession>
<gene>
    <name evidence="2" type="ORF">PSYMO_38493</name>
</gene>
<dbReference type="Proteomes" id="UP000003465">
    <property type="component" value="Unassembled WGS sequence"/>
</dbReference>
<organism evidence="2 3">
    <name type="scientific">Pseudomonas amygdali pv. mori str. 301020</name>
    <dbReference type="NCBI Taxonomy" id="629261"/>
    <lineage>
        <taxon>Bacteria</taxon>
        <taxon>Pseudomonadati</taxon>
        <taxon>Pseudomonadota</taxon>
        <taxon>Gammaproteobacteria</taxon>
        <taxon>Pseudomonadales</taxon>
        <taxon>Pseudomonadaceae</taxon>
        <taxon>Pseudomonas</taxon>
        <taxon>Pseudomonas amygdali</taxon>
    </lineage>
</organism>
<reference evidence="2 3" key="1">
    <citation type="journal article" date="2011" name="PLoS Pathog.">
        <title>Dynamic evolution of pathogenicity revealed by sequencing and comparative genomics of 19 Pseudomonas syringae isolates.</title>
        <authorList>
            <person name="Baltrus D.A."/>
            <person name="Nishimura M.T."/>
            <person name="Romanchuk A."/>
            <person name="Chang J.H."/>
            <person name="Mukhtar M.S."/>
            <person name="Cherkis K."/>
            <person name="Roach J."/>
            <person name="Grant S.R."/>
            <person name="Jones C.D."/>
            <person name="Dangl J.L."/>
        </authorList>
    </citation>
    <scope>NUCLEOTIDE SEQUENCE [LARGE SCALE GENOMIC DNA]</scope>
    <source>
        <strain evidence="2 3">301020</strain>
    </source>
</reference>
<evidence type="ECO:0000313" key="3">
    <source>
        <dbReference type="Proteomes" id="UP000003465"/>
    </source>
</evidence>
<evidence type="ECO:0000256" key="1">
    <source>
        <dbReference type="SAM" id="MobiDB-lite"/>
    </source>
</evidence>
<feature type="region of interest" description="Disordered" evidence="1">
    <location>
        <begin position="1"/>
        <end position="33"/>
    </location>
</feature>
<proteinExistence type="predicted"/>
<feature type="non-terminal residue" evidence="2">
    <location>
        <position position="1"/>
    </location>
</feature>
<feature type="non-terminal residue" evidence="2">
    <location>
        <position position="33"/>
    </location>
</feature>